<dbReference type="PANTHER" id="PTHR34047:SF8">
    <property type="entry name" value="PROTEIN YKFC"/>
    <property type="match status" value="1"/>
</dbReference>
<accession>A0A841FTP6</accession>
<dbReference type="PROSITE" id="PS50878">
    <property type="entry name" value="RT_POL"/>
    <property type="match status" value="1"/>
</dbReference>
<evidence type="ECO:0000313" key="4">
    <source>
        <dbReference type="Proteomes" id="UP000548476"/>
    </source>
</evidence>
<dbReference type="GO" id="GO:0003964">
    <property type="term" value="F:RNA-directed DNA polymerase activity"/>
    <property type="evidence" value="ECO:0007669"/>
    <property type="project" value="UniProtKB-KW"/>
</dbReference>
<dbReference type="NCBIfam" id="TIGR04416">
    <property type="entry name" value="group_II_RT_mat"/>
    <property type="match status" value="1"/>
</dbReference>
<dbReference type="InterPro" id="IPR051083">
    <property type="entry name" value="GrpII_Intron_Splice-Mob/Def"/>
</dbReference>
<dbReference type="InterPro" id="IPR000477">
    <property type="entry name" value="RT_dom"/>
</dbReference>
<dbReference type="Pfam" id="PF00078">
    <property type="entry name" value="RVT_1"/>
    <property type="match status" value="1"/>
</dbReference>
<evidence type="ECO:0000259" key="2">
    <source>
        <dbReference type="PROSITE" id="PS50878"/>
    </source>
</evidence>
<proteinExistence type="predicted"/>
<feature type="region of interest" description="Disordered" evidence="1">
    <location>
        <begin position="467"/>
        <end position="487"/>
    </location>
</feature>
<feature type="domain" description="Reverse transcriptase" evidence="2">
    <location>
        <begin position="95"/>
        <end position="344"/>
    </location>
</feature>
<dbReference type="InterPro" id="IPR030931">
    <property type="entry name" value="Group_II_RT_mat"/>
</dbReference>
<evidence type="ECO:0000256" key="1">
    <source>
        <dbReference type="SAM" id="MobiDB-lite"/>
    </source>
</evidence>
<dbReference type="EMBL" id="JACHGT010000010">
    <property type="protein sequence ID" value="MBB6036707.1"/>
    <property type="molecule type" value="Genomic_DNA"/>
</dbReference>
<name>A0A841FTP6_9ACTN</name>
<dbReference type="CDD" id="cd01651">
    <property type="entry name" value="RT_G2_intron"/>
    <property type="match status" value="1"/>
</dbReference>
<evidence type="ECO:0000313" key="3">
    <source>
        <dbReference type="EMBL" id="MBB6036707.1"/>
    </source>
</evidence>
<keyword evidence="3" id="KW-0808">Transferase</keyword>
<keyword evidence="3" id="KW-0695">RNA-directed DNA polymerase</keyword>
<protein>
    <submittedName>
        <fullName evidence="3">RNA-directed DNA polymerase</fullName>
        <ecNumber evidence="3">2.7.7.49</ecNumber>
    </submittedName>
</protein>
<keyword evidence="4" id="KW-1185">Reference proteome</keyword>
<dbReference type="Pfam" id="PF08388">
    <property type="entry name" value="GIIM"/>
    <property type="match status" value="1"/>
</dbReference>
<dbReference type="AlphaFoldDB" id="A0A841FTP6"/>
<dbReference type="InterPro" id="IPR043502">
    <property type="entry name" value="DNA/RNA_pol_sf"/>
</dbReference>
<organism evidence="3 4">
    <name type="scientific">Phytomonospora endophytica</name>
    <dbReference type="NCBI Taxonomy" id="714109"/>
    <lineage>
        <taxon>Bacteria</taxon>
        <taxon>Bacillati</taxon>
        <taxon>Actinomycetota</taxon>
        <taxon>Actinomycetes</taxon>
        <taxon>Micromonosporales</taxon>
        <taxon>Micromonosporaceae</taxon>
        <taxon>Phytomonospora</taxon>
    </lineage>
</organism>
<comment type="caution">
    <text evidence="3">The sequence shown here is derived from an EMBL/GenBank/DDBJ whole genome shotgun (WGS) entry which is preliminary data.</text>
</comment>
<gene>
    <name evidence="3" type="ORF">HNR73_004580</name>
</gene>
<dbReference type="EC" id="2.7.7.49" evidence="3"/>
<dbReference type="PANTHER" id="PTHR34047">
    <property type="entry name" value="NUCLEAR INTRON MATURASE 1, MITOCHONDRIAL-RELATED"/>
    <property type="match status" value="1"/>
</dbReference>
<sequence>MSEDTLVNTGVVVWPSEDSAWAAVQRMQIKLHQWAQADGLRRFGDLFNLVYDPAFLVHAFEVVARNDGARTAGVDGVTVTRIKTRNRVEAFLSHVQDQLRTGVFEPVEVRQVFIPKGNSGKVRRLGIPTVTDRVVQASLKLVLEPIFEADFKPCSYGFRPKRRAHDAIAEIQYLTSRTYEWVMEADIRACFDEIDHTALMGLVRNRIKDKRVNALVKAFLKAGVMTATGDREDSVTGTPQGGILSPLLANIALSVLDEHFERQWHRDMSPRWTRQKRTRVGMGNWRLIRYADDFVLVVAGERHHAEALRDEAATVLAQVGLRLAEEKTRTVHIDEGFDFLGFHIHRRRKRGTNKQYVYTTPSAKAIAAMKATVKDRTRRHTLNEDVRWLFDSLGRTLRGWARYFRHGVSRKVFHSLDWYAWRRMTHWIRLKFSRRGNPLNWKQLRRGYCLPGSWKLAYDGLEFRGATTSDVPPPRATAGSRPPVPTT</sequence>
<keyword evidence="3" id="KW-0548">Nucleotidyltransferase</keyword>
<dbReference type="InterPro" id="IPR013597">
    <property type="entry name" value="Mat_intron_G2"/>
</dbReference>
<dbReference type="Proteomes" id="UP000548476">
    <property type="component" value="Unassembled WGS sequence"/>
</dbReference>
<dbReference type="SUPFAM" id="SSF56672">
    <property type="entry name" value="DNA/RNA polymerases"/>
    <property type="match status" value="1"/>
</dbReference>
<reference evidence="3 4" key="1">
    <citation type="submission" date="2020-08" db="EMBL/GenBank/DDBJ databases">
        <title>Genomic Encyclopedia of Type Strains, Phase IV (KMG-IV): sequencing the most valuable type-strain genomes for metagenomic binning, comparative biology and taxonomic classification.</title>
        <authorList>
            <person name="Goeker M."/>
        </authorList>
    </citation>
    <scope>NUCLEOTIDE SEQUENCE [LARGE SCALE GENOMIC DNA]</scope>
    <source>
        <strain evidence="3 4">YIM 65646</strain>
    </source>
</reference>